<evidence type="ECO:0000313" key="6">
    <source>
        <dbReference type="Proteomes" id="UP000281547"/>
    </source>
</evidence>
<protein>
    <submittedName>
        <fullName evidence="5">Mannitol dehydrogenase family protein</fullName>
    </submittedName>
</protein>
<dbReference type="SUPFAM" id="SSF51735">
    <property type="entry name" value="NAD(P)-binding Rossmann-fold domains"/>
    <property type="match status" value="1"/>
</dbReference>
<organism evidence="5 6">
    <name type="scientific">Arsenicitalea aurantiaca</name>
    <dbReference type="NCBI Taxonomy" id="1783274"/>
    <lineage>
        <taxon>Bacteria</taxon>
        <taxon>Pseudomonadati</taxon>
        <taxon>Pseudomonadota</taxon>
        <taxon>Alphaproteobacteria</taxon>
        <taxon>Hyphomicrobiales</taxon>
        <taxon>Devosiaceae</taxon>
        <taxon>Arsenicitalea</taxon>
    </lineage>
</organism>
<comment type="caution">
    <text evidence="5">The sequence shown here is derived from an EMBL/GenBank/DDBJ whole genome shotgun (WGS) entry which is preliminary data.</text>
</comment>
<dbReference type="Gene3D" id="3.40.50.720">
    <property type="entry name" value="NAD(P)-binding Rossmann-like Domain"/>
    <property type="match status" value="1"/>
</dbReference>
<dbReference type="Pfam" id="PF01232">
    <property type="entry name" value="Mannitol_dh"/>
    <property type="match status" value="1"/>
</dbReference>
<feature type="domain" description="Mannitol dehydrogenase N-terminal" evidence="3">
    <location>
        <begin position="30"/>
        <end position="270"/>
    </location>
</feature>
<dbReference type="InterPro" id="IPR013328">
    <property type="entry name" value="6PGD_dom2"/>
</dbReference>
<evidence type="ECO:0000256" key="2">
    <source>
        <dbReference type="ARBA" id="ARBA00023027"/>
    </source>
</evidence>
<feature type="domain" description="Mannitol dehydrogenase C-terminal" evidence="4">
    <location>
        <begin position="287"/>
        <end position="479"/>
    </location>
</feature>
<keyword evidence="2" id="KW-0520">NAD</keyword>
<gene>
    <name evidence="5" type="ORF">EMQ25_02555</name>
</gene>
<dbReference type="InterPro" id="IPR050988">
    <property type="entry name" value="Mannitol_DH/Oxidoreductase"/>
</dbReference>
<accession>A0A433XLI6</accession>
<dbReference type="InterPro" id="IPR023027">
    <property type="entry name" value="Mannitol_DH_CS"/>
</dbReference>
<evidence type="ECO:0000256" key="1">
    <source>
        <dbReference type="ARBA" id="ARBA00023002"/>
    </source>
</evidence>
<keyword evidence="6" id="KW-1185">Reference proteome</keyword>
<evidence type="ECO:0000259" key="3">
    <source>
        <dbReference type="Pfam" id="PF01232"/>
    </source>
</evidence>
<keyword evidence="1" id="KW-0560">Oxidoreductase</keyword>
<evidence type="ECO:0000259" key="4">
    <source>
        <dbReference type="Pfam" id="PF08125"/>
    </source>
</evidence>
<dbReference type="InterPro" id="IPR008927">
    <property type="entry name" value="6-PGluconate_DH-like_C_sf"/>
</dbReference>
<dbReference type="OrthoDB" id="271711at2"/>
<dbReference type="InterPro" id="IPR000669">
    <property type="entry name" value="Mannitol_DH"/>
</dbReference>
<dbReference type="GO" id="GO:0019594">
    <property type="term" value="P:mannitol metabolic process"/>
    <property type="evidence" value="ECO:0007669"/>
    <property type="project" value="InterPro"/>
</dbReference>
<dbReference type="PRINTS" id="PR00084">
    <property type="entry name" value="MTLDHDRGNASE"/>
</dbReference>
<dbReference type="InterPro" id="IPR036291">
    <property type="entry name" value="NAD(P)-bd_dom_sf"/>
</dbReference>
<proteinExistence type="predicted"/>
<dbReference type="PANTHER" id="PTHR43362">
    <property type="entry name" value="MANNITOL DEHYDROGENASE DSF1-RELATED"/>
    <property type="match status" value="1"/>
</dbReference>
<dbReference type="Gene3D" id="1.10.1040.10">
    <property type="entry name" value="N-(1-d-carboxylethyl)-l-norvaline Dehydrogenase, domain 2"/>
    <property type="match status" value="1"/>
</dbReference>
<dbReference type="GO" id="GO:0016616">
    <property type="term" value="F:oxidoreductase activity, acting on the CH-OH group of donors, NAD or NADP as acceptor"/>
    <property type="evidence" value="ECO:0007669"/>
    <property type="project" value="TreeGrafter"/>
</dbReference>
<reference evidence="5 6" key="1">
    <citation type="journal article" date="2016" name="Int. J. Syst. Evol. Microbiol.">
        <title>Arsenicitalea aurantiaca gen. nov., sp. nov., a new member of the family Hyphomicrobiaceae, isolated from high-arsenic sediment.</title>
        <authorList>
            <person name="Mu Y."/>
            <person name="Zhou L."/>
            <person name="Zeng X.C."/>
            <person name="Liu L."/>
            <person name="Pan Y."/>
            <person name="Chen X."/>
            <person name="Wang J."/>
            <person name="Li S."/>
            <person name="Li W.J."/>
            <person name="Wang Y."/>
        </authorList>
    </citation>
    <scope>NUCLEOTIDE SEQUENCE [LARGE SCALE GENOMIC DNA]</scope>
    <source>
        <strain evidence="5 6">42-50</strain>
    </source>
</reference>
<dbReference type="AlphaFoldDB" id="A0A433XLI6"/>
<dbReference type="InterPro" id="IPR013131">
    <property type="entry name" value="Mannitol_DH_N"/>
</dbReference>
<dbReference type="EMBL" id="RZNJ01000001">
    <property type="protein sequence ID" value="RUT34858.1"/>
    <property type="molecule type" value="Genomic_DNA"/>
</dbReference>
<dbReference type="InterPro" id="IPR013118">
    <property type="entry name" value="Mannitol_DH_C"/>
</dbReference>
<dbReference type="RefSeq" id="WP_127186978.1">
    <property type="nucleotide sequence ID" value="NZ_RZNJ01000001.1"/>
</dbReference>
<name>A0A433XLI6_9HYPH</name>
<dbReference type="PANTHER" id="PTHR43362:SF1">
    <property type="entry name" value="MANNITOL DEHYDROGENASE 2-RELATED"/>
    <property type="match status" value="1"/>
</dbReference>
<dbReference type="Pfam" id="PF08125">
    <property type="entry name" value="Mannitol_dh_C"/>
    <property type="match status" value="1"/>
</dbReference>
<dbReference type="PROSITE" id="PS00974">
    <property type="entry name" value="MANNITOL_DHGENASE"/>
    <property type="match status" value="1"/>
</dbReference>
<dbReference type="Proteomes" id="UP000281547">
    <property type="component" value="Unassembled WGS sequence"/>
</dbReference>
<dbReference type="SUPFAM" id="SSF48179">
    <property type="entry name" value="6-phosphogluconate dehydrogenase C-terminal domain-like"/>
    <property type="match status" value="1"/>
</dbReference>
<sequence>MSVRLGPYTLSALPADVRRPGYDRARLKRGILHIGVGAFHRCHQGEFTDDALEAAFGDWGIVGVNLRAPDLDETLGAQGGLYCRELRDHNTVERRLIGALIETISVGDAASLERALALAADPAIRVVTLTITEKGYCHVPATGLLDTGHPDIAHDLAHPRAPRSVPGFILEMLRRRFAAGAEAPTIISCDNVPDNGATLRRCVTGLAEAGRDPLAGRIAETVNFLNTMVDRIVPATAEADIERFAAETGILDLGLVIGEPFRHWMIEGAQGRDLPAWDRVGALYVPDVAPYEILKMRVVNGIQTGLCQLGLLSGIDYMADVMADPVFARFAREMIEAEVLPHLPAVPGIDVPAYLETTLSRLTNPALRHRTAQISTDGSQKIRQRLLEPLRAALAADTPCDRLLWGIAGWMVYAGGRDHAGRTFPVNDPLAGRTLALSAETGEDAGAYVRGLLSLETVFGTDLGTRPEIVAALTDRVARLRQRPARAIMADIIGGGA</sequence>
<evidence type="ECO:0000313" key="5">
    <source>
        <dbReference type="EMBL" id="RUT34858.1"/>
    </source>
</evidence>